<dbReference type="Proteomes" id="UP001215151">
    <property type="component" value="Unassembled WGS sequence"/>
</dbReference>
<evidence type="ECO:0000313" key="1">
    <source>
        <dbReference type="EMBL" id="KAJ8488334.1"/>
    </source>
</evidence>
<protein>
    <submittedName>
        <fullName evidence="1">Uncharacterized protein</fullName>
    </submittedName>
</protein>
<comment type="caution">
    <text evidence="1">The sequence shown here is derived from an EMBL/GenBank/DDBJ whole genome shotgun (WGS) entry which is preliminary data.</text>
</comment>
<dbReference type="EMBL" id="JAPEVG010000064">
    <property type="protein sequence ID" value="KAJ8488334.1"/>
    <property type="molecule type" value="Genomic_DNA"/>
</dbReference>
<organism evidence="1 2">
    <name type="scientific">Trametes cubensis</name>
    <dbReference type="NCBI Taxonomy" id="1111947"/>
    <lineage>
        <taxon>Eukaryota</taxon>
        <taxon>Fungi</taxon>
        <taxon>Dikarya</taxon>
        <taxon>Basidiomycota</taxon>
        <taxon>Agaricomycotina</taxon>
        <taxon>Agaricomycetes</taxon>
        <taxon>Polyporales</taxon>
        <taxon>Polyporaceae</taxon>
        <taxon>Trametes</taxon>
    </lineage>
</organism>
<proteinExistence type="predicted"/>
<sequence>MFRVLASISINTCSTAYAIRSGREQDQLQKKLNKGGASIRGHRRPLCDSVAATDRPNWIWGDRGHLGLSEAFAAMDIGVPCGVEPGHRSWNYFGSWNYFEKNNESSQGVVVEWPHAHMRGQVATQIAIPAQLDNPVAPPHRRPIRNVEADELGEEPVGDTLPHLHNLMND</sequence>
<gene>
    <name evidence="1" type="ORF">ONZ51_g3617</name>
</gene>
<accession>A0AAD7XCU6</accession>
<name>A0AAD7XCU6_9APHY</name>
<reference evidence="1" key="1">
    <citation type="submission" date="2022-11" db="EMBL/GenBank/DDBJ databases">
        <title>Genome Sequence of Cubamyces cubensis.</title>
        <authorList>
            <person name="Buettner E."/>
        </authorList>
    </citation>
    <scope>NUCLEOTIDE SEQUENCE</scope>
    <source>
        <strain evidence="1">MPL-01</strain>
    </source>
</reference>
<evidence type="ECO:0000313" key="2">
    <source>
        <dbReference type="Proteomes" id="UP001215151"/>
    </source>
</evidence>
<dbReference type="AlphaFoldDB" id="A0AAD7XCU6"/>
<keyword evidence="2" id="KW-1185">Reference proteome</keyword>